<evidence type="ECO:0000313" key="5">
    <source>
        <dbReference type="EMBL" id="MCS0496096.1"/>
    </source>
</evidence>
<keyword evidence="3" id="KW-0143">Chaperone</keyword>
<organism evidence="5 6">
    <name type="scientific">Ancylobacter mangrovi</name>
    <dbReference type="NCBI Taxonomy" id="2972472"/>
    <lineage>
        <taxon>Bacteria</taxon>
        <taxon>Pseudomonadati</taxon>
        <taxon>Pseudomonadota</taxon>
        <taxon>Alphaproteobacteria</taxon>
        <taxon>Hyphomicrobiales</taxon>
        <taxon>Xanthobacteraceae</taxon>
        <taxon>Ancylobacter</taxon>
    </lineage>
</organism>
<evidence type="ECO:0000313" key="6">
    <source>
        <dbReference type="Proteomes" id="UP001151088"/>
    </source>
</evidence>
<dbReference type="Gene3D" id="3.30.2180.10">
    <property type="entry name" value="ATP12-like"/>
    <property type="match status" value="1"/>
</dbReference>
<protein>
    <submittedName>
        <fullName evidence="5">ATPase</fullName>
    </submittedName>
</protein>
<accession>A0A9X2PFN9</accession>
<dbReference type="SUPFAM" id="SSF160909">
    <property type="entry name" value="ATP12-like"/>
    <property type="match status" value="1"/>
</dbReference>
<dbReference type="GO" id="GO:0043461">
    <property type="term" value="P:proton-transporting ATP synthase complex assembly"/>
    <property type="evidence" value="ECO:0007669"/>
    <property type="project" value="InterPro"/>
</dbReference>
<keyword evidence="6" id="KW-1185">Reference proteome</keyword>
<reference evidence="5" key="1">
    <citation type="submission" date="2022-08" db="EMBL/GenBank/DDBJ databases">
        <authorList>
            <person name="Li F."/>
        </authorList>
    </citation>
    <scope>NUCLEOTIDE SEQUENCE</scope>
    <source>
        <strain evidence="5">MQZ15Z-1</strain>
    </source>
</reference>
<comment type="caution">
    <text evidence="5">The sequence shown here is derived from an EMBL/GenBank/DDBJ whole genome shotgun (WGS) entry which is preliminary data.</text>
</comment>
<dbReference type="PANTHER" id="PTHR21013">
    <property type="entry name" value="ATP SYNTHASE MITOCHONDRIAL F1 COMPLEX ASSEMBLY FACTOR 2/ATP12 PROTEIN, MITOCHONDRIAL PRECURSOR"/>
    <property type="match status" value="1"/>
</dbReference>
<gene>
    <name evidence="5" type="ORF">NVS89_13405</name>
</gene>
<evidence type="ECO:0000256" key="1">
    <source>
        <dbReference type="ARBA" id="ARBA00008231"/>
    </source>
</evidence>
<proteinExistence type="inferred from homology"/>
<dbReference type="PANTHER" id="PTHR21013:SF10">
    <property type="entry name" value="ATP SYNTHASE MITOCHONDRIAL F1 COMPLEX ASSEMBLY FACTOR 2"/>
    <property type="match status" value="1"/>
</dbReference>
<dbReference type="RefSeq" id="WP_258733253.1">
    <property type="nucleotide sequence ID" value="NZ_JANTHZ010000005.1"/>
</dbReference>
<dbReference type="Proteomes" id="UP001151088">
    <property type="component" value="Unassembled WGS sequence"/>
</dbReference>
<dbReference type="InterPro" id="IPR011419">
    <property type="entry name" value="ATP12_ATP_synth-F1-assembly"/>
</dbReference>
<dbReference type="Gene3D" id="1.10.3580.10">
    <property type="entry name" value="ATP12 ATPase"/>
    <property type="match status" value="1"/>
</dbReference>
<feature type="region of interest" description="Disordered" evidence="4">
    <location>
        <begin position="1"/>
        <end position="21"/>
    </location>
</feature>
<evidence type="ECO:0000256" key="4">
    <source>
        <dbReference type="SAM" id="MobiDB-lite"/>
    </source>
</evidence>
<comment type="similarity">
    <text evidence="1">Belongs to the ATP12 family.</text>
</comment>
<evidence type="ECO:0000256" key="2">
    <source>
        <dbReference type="ARBA" id="ARBA00022946"/>
    </source>
</evidence>
<dbReference type="InterPro" id="IPR042272">
    <property type="entry name" value="ATP12_ATP_synth-F1-assembly_N"/>
</dbReference>
<evidence type="ECO:0000256" key="3">
    <source>
        <dbReference type="ARBA" id="ARBA00023186"/>
    </source>
</evidence>
<keyword evidence="2" id="KW-0809">Transit peptide</keyword>
<dbReference type="EMBL" id="JANTHZ010000005">
    <property type="protein sequence ID" value="MCS0496096.1"/>
    <property type="molecule type" value="Genomic_DNA"/>
</dbReference>
<dbReference type="AlphaFoldDB" id="A0A9X2PFN9"/>
<dbReference type="InterPro" id="IPR023335">
    <property type="entry name" value="ATP12_ortho_dom_sf"/>
</dbReference>
<dbReference type="Pfam" id="PF07542">
    <property type="entry name" value="ATP12"/>
    <property type="match status" value="1"/>
</dbReference>
<sequence>MSGETPRGAPPPGERPLPKRFYKEAGVAETGEGMYRVELDGRPVRTPGRNLLAVPSRPLAEALAGEWAAQGEVINPLSMPLTRLTNSALDGVEAAREAVAAEIVRYAGSDLICYRAEGPARLVARQAEHWDPLLAWARDEFAAVFVLSEGIRFVDQPESSIEAIARALPTDSLRLAGLNLMTTLSGSALIALAVWRGYLSPEAAWQAAHIDELTQEEAWGTDREAMLRREMRYQDFASASFYLRLLANC</sequence>
<name>A0A9X2PFN9_9HYPH</name>